<protein>
    <recommendedName>
        <fullName evidence="7">MADS-box domain-containing protein</fullName>
    </recommendedName>
</protein>
<dbReference type="AlphaFoldDB" id="A0A3Q7FG09"/>
<proteinExistence type="predicted"/>
<keyword evidence="6" id="KW-0175">Coiled coil</keyword>
<evidence type="ECO:0000259" key="7">
    <source>
        <dbReference type="PROSITE" id="PS50066"/>
    </source>
</evidence>
<dbReference type="PANTHER" id="PTHR11945">
    <property type="entry name" value="MADS BOX PROTEIN"/>
    <property type="match status" value="1"/>
</dbReference>
<feature type="coiled-coil region" evidence="6">
    <location>
        <begin position="83"/>
        <end position="117"/>
    </location>
</feature>
<evidence type="ECO:0000256" key="6">
    <source>
        <dbReference type="SAM" id="Coils"/>
    </source>
</evidence>
<keyword evidence="3" id="KW-0238">DNA-binding</keyword>
<dbReference type="InterPro" id="IPR036879">
    <property type="entry name" value="TF_MADSbox_sf"/>
</dbReference>
<evidence type="ECO:0000256" key="3">
    <source>
        <dbReference type="ARBA" id="ARBA00023125"/>
    </source>
</evidence>
<dbReference type="PRINTS" id="PR00404">
    <property type="entry name" value="MADSDOMAIN"/>
</dbReference>
<organism evidence="8">
    <name type="scientific">Solanum lycopersicum</name>
    <name type="common">Tomato</name>
    <name type="synonym">Lycopersicon esculentum</name>
    <dbReference type="NCBI Taxonomy" id="4081"/>
    <lineage>
        <taxon>Eukaryota</taxon>
        <taxon>Viridiplantae</taxon>
        <taxon>Streptophyta</taxon>
        <taxon>Embryophyta</taxon>
        <taxon>Tracheophyta</taxon>
        <taxon>Spermatophyta</taxon>
        <taxon>Magnoliopsida</taxon>
        <taxon>eudicotyledons</taxon>
        <taxon>Gunneridae</taxon>
        <taxon>Pentapetalae</taxon>
        <taxon>asterids</taxon>
        <taxon>lamiids</taxon>
        <taxon>Solanales</taxon>
        <taxon>Solanaceae</taxon>
        <taxon>Solanoideae</taxon>
        <taxon>Solaneae</taxon>
        <taxon>Solanum</taxon>
        <taxon>Solanum subgen. Lycopersicon</taxon>
    </lineage>
</organism>
<dbReference type="Gene3D" id="3.40.1810.10">
    <property type="entry name" value="Transcription factor, MADS-box"/>
    <property type="match status" value="1"/>
</dbReference>
<gene>
    <name evidence="8" type="primary">LOC101252664</name>
</gene>
<dbReference type="GO" id="GO:0000981">
    <property type="term" value="F:DNA-binding transcription factor activity, RNA polymerase II-specific"/>
    <property type="evidence" value="ECO:0000318"/>
    <property type="project" value="GO_Central"/>
</dbReference>
<sequence>MDSKKTRVRQTFPISKIENQRVSDVTFFNRRSSLYRMANELVDFCDVDIGIVLFSPSNHPFSFFHPTSEAVIERFLNPDSQLSEKTRLDAEQARNKVNQLNNRLDAMEKRIEQIEEIEHAQTLLQLSQTEENGERSKWKSIDQLNANEIPTFEAWLRTTVSKMNYRLEKLENEASSLKNARGTS</sequence>
<evidence type="ECO:0000256" key="1">
    <source>
        <dbReference type="ARBA" id="ARBA00004123"/>
    </source>
</evidence>
<feature type="domain" description="MADS-box" evidence="7">
    <location>
        <begin position="7"/>
        <end position="67"/>
    </location>
</feature>
<dbReference type="PaxDb" id="4081-Solyc03g034260.1.1"/>
<reference evidence="8" key="2">
    <citation type="submission" date="2019-01" db="UniProtKB">
        <authorList>
            <consortium name="EnsemblPlants"/>
        </authorList>
    </citation>
    <scope>IDENTIFICATION</scope>
    <source>
        <strain evidence="8">cv. Heinz 1706</strain>
    </source>
</reference>
<dbReference type="GO" id="GO:0000978">
    <property type="term" value="F:RNA polymerase II cis-regulatory region sequence-specific DNA binding"/>
    <property type="evidence" value="ECO:0000318"/>
    <property type="project" value="GO_Central"/>
</dbReference>
<name>A0A3Q7FG09_SOLLC</name>
<reference evidence="8" key="1">
    <citation type="journal article" date="2012" name="Nature">
        <title>The tomato genome sequence provides insights into fleshy fruit evolution.</title>
        <authorList>
            <consortium name="Tomato Genome Consortium"/>
        </authorList>
    </citation>
    <scope>NUCLEOTIDE SEQUENCE [LARGE SCALE GENOMIC DNA]</scope>
    <source>
        <strain evidence="8">cv. Heinz 1706</strain>
    </source>
</reference>
<dbReference type="SUPFAM" id="SSF55455">
    <property type="entry name" value="SRF-like"/>
    <property type="match status" value="1"/>
</dbReference>
<keyword evidence="2" id="KW-0805">Transcription regulation</keyword>
<dbReference type="GO" id="GO:0005634">
    <property type="term" value="C:nucleus"/>
    <property type="evidence" value="ECO:0007669"/>
    <property type="project" value="UniProtKB-SubCell"/>
</dbReference>
<dbReference type="InterPro" id="IPR002100">
    <property type="entry name" value="TF_MADSbox"/>
</dbReference>
<dbReference type="Pfam" id="PF00319">
    <property type="entry name" value="SRF-TF"/>
    <property type="match status" value="1"/>
</dbReference>
<dbReference type="STRING" id="4081.A0A3Q7FG09"/>
<dbReference type="SMART" id="SM00432">
    <property type="entry name" value="MADS"/>
    <property type="match status" value="1"/>
</dbReference>
<dbReference type="PROSITE" id="PS50066">
    <property type="entry name" value="MADS_BOX_2"/>
    <property type="match status" value="1"/>
</dbReference>
<evidence type="ECO:0000256" key="4">
    <source>
        <dbReference type="ARBA" id="ARBA00023163"/>
    </source>
</evidence>
<keyword evidence="9" id="KW-1185">Reference proteome</keyword>
<dbReference type="Proteomes" id="UP000004994">
    <property type="component" value="Chromosome 3"/>
</dbReference>
<evidence type="ECO:0000313" key="8">
    <source>
        <dbReference type="EnsemblPlants" id="Solyc03g034260.1.1.1"/>
    </source>
</evidence>
<evidence type="ECO:0000256" key="2">
    <source>
        <dbReference type="ARBA" id="ARBA00023015"/>
    </source>
</evidence>
<comment type="subcellular location">
    <subcellularLocation>
        <location evidence="1">Nucleus</location>
    </subcellularLocation>
</comment>
<accession>A0A3Q7FG09</accession>
<dbReference type="SMR" id="A0A3Q7FG09"/>
<dbReference type="OrthoDB" id="1898716at2759"/>
<keyword evidence="4" id="KW-0804">Transcription</keyword>
<evidence type="ECO:0000256" key="5">
    <source>
        <dbReference type="ARBA" id="ARBA00023242"/>
    </source>
</evidence>
<dbReference type="GO" id="GO:0046983">
    <property type="term" value="F:protein dimerization activity"/>
    <property type="evidence" value="ECO:0007669"/>
    <property type="project" value="InterPro"/>
</dbReference>
<evidence type="ECO:0000313" key="9">
    <source>
        <dbReference type="Proteomes" id="UP000004994"/>
    </source>
</evidence>
<dbReference type="Gramene" id="Solyc03g034260.1.1">
    <property type="protein sequence ID" value="Solyc03g034260.1.1.1"/>
    <property type="gene ID" value="Solyc03g034260.1"/>
</dbReference>
<dbReference type="GO" id="GO:0006357">
    <property type="term" value="P:regulation of transcription by RNA polymerase II"/>
    <property type="evidence" value="ECO:0000318"/>
    <property type="project" value="GO_Central"/>
</dbReference>
<dbReference type="InParanoid" id="A0A3Q7FG09"/>
<dbReference type="OMA" id="SKWKSID"/>
<dbReference type="PANTHER" id="PTHR11945:SF640">
    <property type="entry name" value="AGAMOUS-LIKE MADS-BOX PROTEIN AGL62"/>
    <property type="match status" value="1"/>
</dbReference>
<keyword evidence="5" id="KW-0539">Nucleus</keyword>
<dbReference type="EnsemblPlants" id="Solyc03g034260.1.1">
    <property type="protein sequence ID" value="Solyc03g034260.1.1.1"/>
    <property type="gene ID" value="Solyc03g034260.1"/>
</dbReference>